<dbReference type="EMBL" id="JAWPBU010000012">
    <property type="protein sequence ID" value="MDW2759319.1"/>
    <property type="molecule type" value="Genomic_DNA"/>
</dbReference>
<evidence type="ECO:0000313" key="3">
    <source>
        <dbReference type="Proteomes" id="UP001278087"/>
    </source>
</evidence>
<feature type="transmembrane region" description="Helical" evidence="1">
    <location>
        <begin position="156"/>
        <end position="177"/>
    </location>
</feature>
<feature type="transmembrane region" description="Helical" evidence="1">
    <location>
        <begin position="336"/>
        <end position="359"/>
    </location>
</feature>
<sequence length="428" mass="48602">MNALIVLMFAVVTLIVNRQLRIFSFRPTILGAILFLALFVQIVPGTILVAFFNYPMSFGVDTLISDEIKVKTFQYTFLSITIFLLFISFFSSFCRFDVDLEKIPTSETQVKLLTFFSFVVIAVKILSVGNIPFLMAIRGDFEGASLVKAQILKNEVGFGGLFVGYIFVYFPYISMIYSYCHKKNKKLDGLLFKINIILITIYSIYDMQKSKIVIVLFILFVLYLKFSKRVNYLVVAIIPGVSLLILSLFFILLHNASIGDVFDLVLARLFIGQTEGSFMIYQALTPDISRIAYGMPMAGMFGISAIDPAAEIITIFFPTAGEAWINSNSYFQAHAWSIFGDVSLILAPLIVSLNIVGLYFFKEIFSRIDRGYATCIYIVSLLTLPIVNDFSYFLFFKSWFCIVVLMLFYIFTTKFLMLTCRVKGNVVR</sequence>
<protein>
    <recommendedName>
        <fullName evidence="4">O-antigen polymerase</fullName>
    </recommendedName>
</protein>
<dbReference type="RefSeq" id="WP_275943186.1">
    <property type="nucleotide sequence ID" value="NZ_CP056314.1"/>
</dbReference>
<feature type="transmembrane region" description="Helical" evidence="1">
    <location>
        <begin position="113"/>
        <end position="135"/>
    </location>
</feature>
<dbReference type="Proteomes" id="UP001278087">
    <property type="component" value="Unassembled WGS sequence"/>
</dbReference>
<reference evidence="2" key="1">
    <citation type="submission" date="2023-10" db="EMBL/GenBank/DDBJ databases">
        <title>Fecal carriage and genetic characteristics of carbapenem-resistant Enterobacterales among healthy adults from four provinces of China.</title>
        <authorList>
            <person name="Li Y."/>
            <person name="Zhang R."/>
        </authorList>
    </citation>
    <scope>NUCLEOTIDE SEQUENCE</scope>
    <source>
        <strain evidence="2">HN-136</strain>
    </source>
</reference>
<feature type="transmembrane region" description="Helical" evidence="1">
    <location>
        <begin position="393"/>
        <end position="411"/>
    </location>
</feature>
<feature type="transmembrane region" description="Helical" evidence="1">
    <location>
        <begin position="189"/>
        <end position="205"/>
    </location>
</feature>
<evidence type="ECO:0008006" key="4">
    <source>
        <dbReference type="Google" id="ProtNLM"/>
    </source>
</evidence>
<keyword evidence="1" id="KW-1133">Transmembrane helix</keyword>
<proteinExistence type="predicted"/>
<feature type="transmembrane region" description="Helical" evidence="1">
    <location>
        <begin position="232"/>
        <end position="253"/>
    </location>
</feature>
<comment type="caution">
    <text evidence="2">The sequence shown here is derived from an EMBL/GenBank/DDBJ whole genome shotgun (WGS) entry which is preliminary data.</text>
</comment>
<organism evidence="2 3">
    <name type="scientific">Citrobacter freundii</name>
    <dbReference type="NCBI Taxonomy" id="546"/>
    <lineage>
        <taxon>Bacteria</taxon>
        <taxon>Pseudomonadati</taxon>
        <taxon>Pseudomonadota</taxon>
        <taxon>Gammaproteobacteria</taxon>
        <taxon>Enterobacterales</taxon>
        <taxon>Enterobacteriaceae</taxon>
        <taxon>Citrobacter</taxon>
        <taxon>Citrobacter freundii complex</taxon>
    </lineage>
</organism>
<feature type="transmembrane region" description="Helical" evidence="1">
    <location>
        <begin position="210"/>
        <end position="226"/>
    </location>
</feature>
<feature type="transmembrane region" description="Helical" evidence="1">
    <location>
        <begin position="28"/>
        <end position="54"/>
    </location>
</feature>
<name>A0AAP5XV46_CITFR</name>
<keyword evidence="1" id="KW-0472">Membrane</keyword>
<evidence type="ECO:0000256" key="1">
    <source>
        <dbReference type="SAM" id="Phobius"/>
    </source>
</evidence>
<gene>
    <name evidence="2" type="ORF">RYZ67_12610</name>
</gene>
<feature type="transmembrane region" description="Helical" evidence="1">
    <location>
        <begin position="75"/>
        <end position="93"/>
    </location>
</feature>
<feature type="transmembrane region" description="Helical" evidence="1">
    <location>
        <begin position="371"/>
        <end position="387"/>
    </location>
</feature>
<keyword evidence="1" id="KW-0812">Transmembrane</keyword>
<dbReference type="AlphaFoldDB" id="A0AAP5XV46"/>
<evidence type="ECO:0000313" key="2">
    <source>
        <dbReference type="EMBL" id="MDW2759319.1"/>
    </source>
</evidence>
<accession>A0AAP5XV46</accession>